<keyword evidence="5" id="KW-1185">Reference proteome</keyword>
<name>A0A916XGC9_9HYPH</name>
<feature type="domain" description="Enoyl reductase (ER)" evidence="3">
    <location>
        <begin position="19"/>
        <end position="333"/>
    </location>
</feature>
<reference evidence="4" key="1">
    <citation type="journal article" date="2014" name="Int. J. Syst. Evol. Microbiol.">
        <title>Complete genome sequence of Corynebacterium casei LMG S-19264T (=DSM 44701T), isolated from a smear-ripened cheese.</title>
        <authorList>
            <consortium name="US DOE Joint Genome Institute (JGI-PGF)"/>
            <person name="Walter F."/>
            <person name="Albersmeier A."/>
            <person name="Kalinowski J."/>
            <person name="Ruckert C."/>
        </authorList>
    </citation>
    <scope>NUCLEOTIDE SEQUENCE</scope>
    <source>
        <strain evidence="4">CGMCC 1.12919</strain>
    </source>
</reference>
<dbReference type="PANTHER" id="PTHR48106">
    <property type="entry name" value="QUINONE OXIDOREDUCTASE PIG3-RELATED"/>
    <property type="match status" value="1"/>
</dbReference>
<keyword evidence="1" id="KW-0521">NADP</keyword>
<organism evidence="4 5">
    <name type="scientific">Chelatococcus reniformis</name>
    <dbReference type="NCBI Taxonomy" id="1494448"/>
    <lineage>
        <taxon>Bacteria</taxon>
        <taxon>Pseudomonadati</taxon>
        <taxon>Pseudomonadota</taxon>
        <taxon>Alphaproteobacteria</taxon>
        <taxon>Hyphomicrobiales</taxon>
        <taxon>Chelatococcaceae</taxon>
        <taxon>Chelatococcus</taxon>
    </lineage>
</organism>
<sequence length="335" mass="35560">MTASNLPATMKAVAIERPGGTEVLRYGDVPVPRPGRREVLIQVAAAGVNRADVMQRQGTYPMPPDAPTDIPGLEVSGTIVAVGEGVASLHVGDEVCALLLGRGYAEFAVAPAEQCLPVPAGVALVDAAALPETFCTVWTNLIERGRMRAGETVLVQGGTSGIGVTAIMLAKAFGATVIATAGSDEKCEACRALGADLAINYRRTDFQQAAEAFAGERGIDVIIDIVGGDYIPKELDLLKREGRLVFIAQQAGGRVEADFYQIIIKHLTVTGSTLRSRTVAEKGAICRELERHAWPLFADDRLKPVVHRVYPLAEAAQAHALLESNAHIGKILLRP</sequence>
<dbReference type="Pfam" id="PF00107">
    <property type="entry name" value="ADH_zinc_N"/>
    <property type="match status" value="1"/>
</dbReference>
<dbReference type="InterPro" id="IPR036291">
    <property type="entry name" value="NAD(P)-bd_dom_sf"/>
</dbReference>
<dbReference type="PANTHER" id="PTHR48106:SF8">
    <property type="entry name" value="OS02G0805600 PROTEIN"/>
    <property type="match status" value="1"/>
</dbReference>
<evidence type="ECO:0000313" key="5">
    <source>
        <dbReference type="Proteomes" id="UP000637002"/>
    </source>
</evidence>
<dbReference type="RefSeq" id="WP_244641999.1">
    <property type="nucleotide sequence ID" value="NZ_BMGG01000005.1"/>
</dbReference>
<dbReference type="InterPro" id="IPR014189">
    <property type="entry name" value="Quinone_OxRdtase_PIG3"/>
</dbReference>
<comment type="caution">
    <text evidence="4">The sequence shown here is derived from an EMBL/GenBank/DDBJ whole genome shotgun (WGS) entry which is preliminary data.</text>
</comment>
<evidence type="ECO:0000256" key="2">
    <source>
        <dbReference type="ARBA" id="ARBA00023002"/>
    </source>
</evidence>
<dbReference type="Gene3D" id="3.90.180.10">
    <property type="entry name" value="Medium-chain alcohol dehydrogenases, catalytic domain"/>
    <property type="match status" value="1"/>
</dbReference>
<protein>
    <submittedName>
        <fullName evidence="4">NAD(P)H quinone oxidoreductase</fullName>
    </submittedName>
</protein>
<dbReference type="EMBL" id="BMGG01000005">
    <property type="protein sequence ID" value="GGC70079.1"/>
    <property type="molecule type" value="Genomic_DNA"/>
</dbReference>
<dbReference type="SMART" id="SM00829">
    <property type="entry name" value="PKS_ER"/>
    <property type="match status" value="1"/>
</dbReference>
<dbReference type="AlphaFoldDB" id="A0A916XGC9"/>
<keyword evidence="2" id="KW-0560">Oxidoreductase</keyword>
<dbReference type="Proteomes" id="UP000637002">
    <property type="component" value="Unassembled WGS sequence"/>
</dbReference>
<gene>
    <name evidence="4" type="ORF">GCM10010994_30810</name>
</gene>
<dbReference type="SUPFAM" id="SSF51735">
    <property type="entry name" value="NAD(P)-binding Rossmann-fold domains"/>
    <property type="match status" value="1"/>
</dbReference>
<dbReference type="Gene3D" id="3.40.50.720">
    <property type="entry name" value="NAD(P)-binding Rossmann-like Domain"/>
    <property type="match status" value="1"/>
</dbReference>
<dbReference type="CDD" id="cd05276">
    <property type="entry name" value="p53_inducible_oxidoreductase"/>
    <property type="match status" value="1"/>
</dbReference>
<evidence type="ECO:0000313" key="4">
    <source>
        <dbReference type="EMBL" id="GGC70079.1"/>
    </source>
</evidence>
<evidence type="ECO:0000256" key="1">
    <source>
        <dbReference type="ARBA" id="ARBA00022857"/>
    </source>
</evidence>
<dbReference type="SUPFAM" id="SSF50129">
    <property type="entry name" value="GroES-like"/>
    <property type="match status" value="1"/>
</dbReference>
<dbReference type="Pfam" id="PF08240">
    <property type="entry name" value="ADH_N"/>
    <property type="match status" value="1"/>
</dbReference>
<dbReference type="GO" id="GO:0016651">
    <property type="term" value="F:oxidoreductase activity, acting on NAD(P)H"/>
    <property type="evidence" value="ECO:0007669"/>
    <property type="project" value="TreeGrafter"/>
</dbReference>
<accession>A0A916XGC9</accession>
<dbReference type="InterPro" id="IPR020843">
    <property type="entry name" value="ER"/>
</dbReference>
<dbReference type="InterPro" id="IPR011032">
    <property type="entry name" value="GroES-like_sf"/>
</dbReference>
<evidence type="ECO:0000259" key="3">
    <source>
        <dbReference type="SMART" id="SM00829"/>
    </source>
</evidence>
<reference evidence="4" key="2">
    <citation type="submission" date="2020-09" db="EMBL/GenBank/DDBJ databases">
        <authorList>
            <person name="Sun Q."/>
            <person name="Zhou Y."/>
        </authorList>
    </citation>
    <scope>NUCLEOTIDE SEQUENCE</scope>
    <source>
        <strain evidence="4">CGMCC 1.12919</strain>
    </source>
</reference>
<proteinExistence type="predicted"/>
<dbReference type="InterPro" id="IPR013149">
    <property type="entry name" value="ADH-like_C"/>
</dbReference>
<dbReference type="GO" id="GO:0070402">
    <property type="term" value="F:NADPH binding"/>
    <property type="evidence" value="ECO:0007669"/>
    <property type="project" value="TreeGrafter"/>
</dbReference>
<dbReference type="InterPro" id="IPR013154">
    <property type="entry name" value="ADH-like_N"/>
</dbReference>
<dbReference type="NCBIfam" id="TIGR02824">
    <property type="entry name" value="quinone_pig3"/>
    <property type="match status" value="1"/>
</dbReference>